<dbReference type="PANTHER" id="PTHR34293">
    <property type="entry name" value="HTH-TYPE TRANSCRIPTIONAL REGULATOR TRMBL2"/>
    <property type="match status" value="1"/>
</dbReference>
<dbReference type="RefSeq" id="WP_147133934.1">
    <property type="nucleotide sequence ID" value="NZ_BAABIJ010000001.1"/>
</dbReference>
<gene>
    <name evidence="2" type="ORF">LX16_1071</name>
</gene>
<dbReference type="SUPFAM" id="SSF46894">
    <property type="entry name" value="C-terminal effector domain of the bipartite response regulators"/>
    <property type="match status" value="1"/>
</dbReference>
<comment type="caution">
    <text evidence="2">The sequence shown here is derived from an EMBL/GenBank/DDBJ whole genome shotgun (WGS) entry which is preliminary data.</text>
</comment>
<dbReference type="InterPro" id="IPR016032">
    <property type="entry name" value="Sig_transdc_resp-reg_C-effctor"/>
</dbReference>
<keyword evidence="3" id="KW-1185">Reference proteome</keyword>
<dbReference type="PROSITE" id="PS50043">
    <property type="entry name" value="HTH_LUXR_2"/>
    <property type="match status" value="1"/>
</dbReference>
<dbReference type="Pfam" id="PF00196">
    <property type="entry name" value="GerE"/>
    <property type="match status" value="1"/>
</dbReference>
<dbReference type="Proteomes" id="UP000321617">
    <property type="component" value="Unassembled WGS sequence"/>
</dbReference>
<dbReference type="SMART" id="SM00421">
    <property type="entry name" value="HTH_LUXR"/>
    <property type="match status" value="1"/>
</dbReference>
<evidence type="ECO:0000313" key="3">
    <source>
        <dbReference type="Proteomes" id="UP000321617"/>
    </source>
</evidence>
<dbReference type="GO" id="GO:0006355">
    <property type="term" value="P:regulation of DNA-templated transcription"/>
    <property type="evidence" value="ECO:0007669"/>
    <property type="project" value="InterPro"/>
</dbReference>
<reference evidence="2 3" key="1">
    <citation type="journal article" date="2013" name="Stand. Genomic Sci.">
        <title>Genomic Encyclopedia of Type Strains, Phase I: The one thousand microbial genomes (KMG-I) project.</title>
        <authorList>
            <person name="Kyrpides N.C."/>
            <person name="Woyke T."/>
            <person name="Eisen J.A."/>
            <person name="Garrity G."/>
            <person name="Lilburn T.G."/>
            <person name="Beck B.J."/>
            <person name="Whitman W.B."/>
            <person name="Hugenholtz P."/>
            <person name="Klenk H.P."/>
        </authorList>
    </citation>
    <scope>NUCLEOTIDE SEQUENCE [LARGE SCALE GENOMIC DNA]</scope>
    <source>
        <strain evidence="2 3">DSM 45044</strain>
    </source>
</reference>
<proteinExistence type="predicted"/>
<dbReference type="AlphaFoldDB" id="A0A562VBY1"/>
<dbReference type="InterPro" id="IPR051797">
    <property type="entry name" value="TrmB-like"/>
</dbReference>
<feature type="domain" description="HTH luxR-type" evidence="1">
    <location>
        <begin position="257"/>
        <end position="322"/>
    </location>
</feature>
<dbReference type="Gene3D" id="1.10.10.10">
    <property type="entry name" value="Winged helix-like DNA-binding domain superfamily/Winged helix DNA-binding domain"/>
    <property type="match status" value="2"/>
</dbReference>
<dbReference type="OrthoDB" id="4266042at2"/>
<dbReference type="GO" id="GO:0003677">
    <property type="term" value="F:DNA binding"/>
    <property type="evidence" value="ECO:0007669"/>
    <property type="project" value="InterPro"/>
</dbReference>
<dbReference type="CDD" id="cd06170">
    <property type="entry name" value="LuxR_C_like"/>
    <property type="match status" value="1"/>
</dbReference>
<evidence type="ECO:0000259" key="1">
    <source>
        <dbReference type="PROSITE" id="PS50043"/>
    </source>
</evidence>
<organism evidence="2 3">
    <name type="scientific">Stackebrandtia albiflava</name>
    <dbReference type="NCBI Taxonomy" id="406432"/>
    <lineage>
        <taxon>Bacteria</taxon>
        <taxon>Bacillati</taxon>
        <taxon>Actinomycetota</taxon>
        <taxon>Actinomycetes</taxon>
        <taxon>Glycomycetales</taxon>
        <taxon>Glycomycetaceae</taxon>
        <taxon>Stackebrandtia</taxon>
    </lineage>
</organism>
<sequence>MLNSLGIDPEIQQVYLAMVDEPEAGVPELATSLGRDEGWVRTAMNRLAELSLVAGSDGAPMIAIDPEIALAALLARQQAELAQRQRDVEESRLGIAQLLASHGGRKIGSDPEVERLLGSGVVRARIAALAAEGQEETLSFSPTGRLSTTAIEAARPATQDAARRGVRLRSIYLDSVRNDDVTMAYLRWQMELGAEIRTLPSLPVRLLVIDQTRALIPISNAHCGAGALVLSGEVIVKALAALFAGHWKEAKPLGDRRPRKEGVLSLQEKHILRLWAHGHTDASAARRMEVSIRTVRRLSDNLSERLGTHSRFQLGALAIANGYIDPDDLA</sequence>
<dbReference type="PANTHER" id="PTHR34293:SF1">
    <property type="entry name" value="HTH-TYPE TRANSCRIPTIONAL REGULATOR TRMBL2"/>
    <property type="match status" value="1"/>
</dbReference>
<evidence type="ECO:0000313" key="2">
    <source>
        <dbReference type="EMBL" id="TWJ15368.1"/>
    </source>
</evidence>
<accession>A0A562VBY1</accession>
<protein>
    <submittedName>
        <fullName evidence="2">Regulatory LuxR family protein</fullName>
    </submittedName>
</protein>
<dbReference type="InterPro" id="IPR000792">
    <property type="entry name" value="Tscrpt_reg_LuxR_C"/>
</dbReference>
<dbReference type="InterPro" id="IPR036388">
    <property type="entry name" value="WH-like_DNA-bd_sf"/>
</dbReference>
<dbReference type="EMBL" id="VLLL01000005">
    <property type="protein sequence ID" value="TWJ15368.1"/>
    <property type="molecule type" value="Genomic_DNA"/>
</dbReference>
<name>A0A562VBY1_9ACTN</name>